<sequence>MNQIALRVLITVASILGYAAVMAVLGPQYFWLVGLLYIASVFIVSMALGIRSYRRGSAQAKEVVRGRLLYDIGEKDVNKAMEKDKELNAELGRLNRYFMIYMLSLPILLIGVWLFPLLQQHIVPAVSGALRPSLGGFLATYIGDIALFAAFTAIFSPLYFFTFRPIQFPHYSHRREDIRYGHSDKQDHGLEGPNRGARI</sequence>
<protein>
    <submittedName>
        <fullName evidence="1">DUF2208 family protein</fullName>
    </submittedName>
</protein>
<dbReference type="Proteomes" id="UP000033636">
    <property type="component" value="Unassembled WGS sequence"/>
</dbReference>
<proteinExistence type="predicted"/>
<comment type="caution">
    <text evidence="1">The sequence shown here is derived from an EMBL/GenBank/DDBJ whole genome shotgun (WGS) entry which is preliminary data.</text>
</comment>
<organism evidence="1 2">
    <name type="scientific">Thermoproteus sp. AZ2</name>
    <dbReference type="NCBI Taxonomy" id="1609232"/>
    <lineage>
        <taxon>Archaea</taxon>
        <taxon>Thermoproteota</taxon>
        <taxon>Thermoprotei</taxon>
        <taxon>Thermoproteales</taxon>
        <taxon>Thermoproteaceae</taxon>
        <taxon>Thermoproteus</taxon>
    </lineage>
</organism>
<evidence type="ECO:0000313" key="2">
    <source>
        <dbReference type="Proteomes" id="UP000033636"/>
    </source>
</evidence>
<gene>
    <name evidence="1" type="ORF">TU35_006245</name>
</gene>
<reference evidence="1" key="1">
    <citation type="submission" date="2024-07" db="EMBL/GenBank/DDBJ databases">
        <title>Metagenome and Metagenome-Assembled Genomes of Archaea from a hot spring from the geothermal field of Los Azufres, Mexico.</title>
        <authorList>
            <person name="Marin-Paredes R."/>
            <person name="Martinez-Romero E."/>
            <person name="Servin-Garciduenas L.E."/>
        </authorList>
    </citation>
    <scope>NUCLEOTIDE SEQUENCE</scope>
</reference>
<evidence type="ECO:0000313" key="1">
    <source>
        <dbReference type="EMBL" id="MFB6490828.1"/>
    </source>
</evidence>
<accession>A0ACC6V1W2</accession>
<name>A0ACC6V1W2_9CREN</name>
<dbReference type="EMBL" id="JZWT02000015">
    <property type="protein sequence ID" value="MFB6490828.1"/>
    <property type="molecule type" value="Genomic_DNA"/>
</dbReference>